<evidence type="ECO:0000256" key="1">
    <source>
        <dbReference type="ARBA" id="ARBA00023015"/>
    </source>
</evidence>
<protein>
    <submittedName>
        <fullName evidence="7">Helix-turn-helix domain-containing protein</fullName>
    </submittedName>
</protein>
<evidence type="ECO:0000313" key="7">
    <source>
        <dbReference type="EMBL" id="MCK8786089.1"/>
    </source>
</evidence>
<keyword evidence="2" id="KW-0238">DNA-binding</keyword>
<evidence type="ECO:0000259" key="5">
    <source>
        <dbReference type="PROSITE" id="PS51077"/>
    </source>
</evidence>
<dbReference type="Gene3D" id="1.10.10.10">
    <property type="entry name" value="Winged helix-like DNA-binding domain superfamily/Winged helix DNA-binding domain"/>
    <property type="match status" value="1"/>
</dbReference>
<accession>A0A9X2BXL8</accession>
<dbReference type="GO" id="GO:0003700">
    <property type="term" value="F:DNA-binding transcription factor activity"/>
    <property type="evidence" value="ECO:0007669"/>
    <property type="project" value="TreeGrafter"/>
</dbReference>
<gene>
    <name evidence="7" type="ORF">M0638_17060</name>
</gene>
<evidence type="ECO:0000256" key="2">
    <source>
        <dbReference type="ARBA" id="ARBA00023125"/>
    </source>
</evidence>
<dbReference type="InterPro" id="IPR036388">
    <property type="entry name" value="WH-like_DNA-bd_sf"/>
</dbReference>
<evidence type="ECO:0000259" key="6">
    <source>
        <dbReference type="PROSITE" id="PS51078"/>
    </source>
</evidence>
<feature type="region of interest" description="Disordered" evidence="4">
    <location>
        <begin position="259"/>
        <end position="298"/>
    </location>
</feature>
<dbReference type="PANTHER" id="PTHR30136">
    <property type="entry name" value="HELIX-TURN-HELIX TRANSCRIPTIONAL REGULATOR, ICLR FAMILY"/>
    <property type="match status" value="1"/>
</dbReference>
<keyword evidence="8" id="KW-1185">Reference proteome</keyword>
<dbReference type="Proteomes" id="UP001139516">
    <property type="component" value="Unassembled WGS sequence"/>
</dbReference>
<dbReference type="GO" id="GO:0045892">
    <property type="term" value="P:negative regulation of DNA-templated transcription"/>
    <property type="evidence" value="ECO:0007669"/>
    <property type="project" value="TreeGrafter"/>
</dbReference>
<dbReference type="PANTHER" id="PTHR30136:SF24">
    <property type="entry name" value="HTH-TYPE TRANSCRIPTIONAL REPRESSOR ALLR"/>
    <property type="match status" value="1"/>
</dbReference>
<dbReference type="EMBL" id="JALPRX010000073">
    <property type="protein sequence ID" value="MCK8786089.1"/>
    <property type="molecule type" value="Genomic_DNA"/>
</dbReference>
<dbReference type="Gene3D" id="3.30.450.40">
    <property type="match status" value="1"/>
</dbReference>
<dbReference type="PROSITE" id="PS51077">
    <property type="entry name" value="HTH_ICLR"/>
    <property type="match status" value="1"/>
</dbReference>
<keyword evidence="1" id="KW-0805">Transcription regulation</keyword>
<comment type="caution">
    <text evidence="7">The sequence shown here is derived from an EMBL/GenBank/DDBJ whole genome shotgun (WGS) entry which is preliminary data.</text>
</comment>
<dbReference type="InterPro" id="IPR014757">
    <property type="entry name" value="Tscrpt_reg_IclR_C"/>
</dbReference>
<dbReference type="SUPFAM" id="SSF55781">
    <property type="entry name" value="GAF domain-like"/>
    <property type="match status" value="1"/>
</dbReference>
<dbReference type="Pfam" id="PF09339">
    <property type="entry name" value="HTH_IclR"/>
    <property type="match status" value="1"/>
</dbReference>
<sequence>MNTSDKLLSILGLFTIETPEWTVEAAAKHMGLGVSTTYRFFRSLSASGLIVAFTAGRYVLGPAIVQLDRQIRLLDPLIKTARPIMQRLASEIEVPGVLLLCRLYRDQVMCVHQEYSGNLDRVISYERGRLMPLHRGAASKAILAHMPARFVRAFHRDHADDMQAVSLGRDWNEVKQSLRRLRTADATVTHAELDPGVTGIAVPLFAPDGGVVGSLGFVLPDPDGRSQAVPALSDRLQTAGRTIGSALEVLAGLQSAQETVAGGRVPAPVPATPVPGRRSERPAAGQEKPRRPSASSRR</sequence>
<dbReference type="SUPFAM" id="SSF46785">
    <property type="entry name" value="Winged helix' DNA-binding domain"/>
    <property type="match status" value="1"/>
</dbReference>
<name>A0A9X2BXL8_9PROT</name>
<evidence type="ECO:0000256" key="4">
    <source>
        <dbReference type="SAM" id="MobiDB-lite"/>
    </source>
</evidence>
<dbReference type="InterPro" id="IPR005471">
    <property type="entry name" value="Tscrpt_reg_IclR_N"/>
</dbReference>
<dbReference type="InterPro" id="IPR036390">
    <property type="entry name" value="WH_DNA-bd_sf"/>
</dbReference>
<dbReference type="SMART" id="SM00346">
    <property type="entry name" value="HTH_ICLR"/>
    <property type="match status" value="1"/>
</dbReference>
<reference evidence="7" key="1">
    <citation type="submission" date="2022-04" db="EMBL/GenBank/DDBJ databases">
        <title>Roseomonas acroporae sp. nov., isolated from coral Acropora digitifera.</title>
        <authorList>
            <person name="Sun H."/>
        </authorList>
    </citation>
    <scope>NUCLEOTIDE SEQUENCE</scope>
    <source>
        <strain evidence="7">NAR14</strain>
    </source>
</reference>
<dbReference type="InterPro" id="IPR050707">
    <property type="entry name" value="HTH_MetabolicPath_Reg"/>
</dbReference>
<feature type="domain" description="HTH iclR-type" evidence="5">
    <location>
        <begin position="1"/>
        <end position="62"/>
    </location>
</feature>
<feature type="domain" description="IclR-ED" evidence="6">
    <location>
        <begin position="63"/>
        <end position="249"/>
    </location>
</feature>
<dbReference type="GO" id="GO:0003677">
    <property type="term" value="F:DNA binding"/>
    <property type="evidence" value="ECO:0007669"/>
    <property type="project" value="UniProtKB-KW"/>
</dbReference>
<evidence type="ECO:0000256" key="3">
    <source>
        <dbReference type="ARBA" id="ARBA00023163"/>
    </source>
</evidence>
<dbReference type="Pfam" id="PF01614">
    <property type="entry name" value="IclR_C"/>
    <property type="match status" value="1"/>
</dbReference>
<dbReference type="InterPro" id="IPR029016">
    <property type="entry name" value="GAF-like_dom_sf"/>
</dbReference>
<evidence type="ECO:0000313" key="8">
    <source>
        <dbReference type="Proteomes" id="UP001139516"/>
    </source>
</evidence>
<proteinExistence type="predicted"/>
<dbReference type="RefSeq" id="WP_248668205.1">
    <property type="nucleotide sequence ID" value="NZ_JALPRX010000073.1"/>
</dbReference>
<dbReference type="PROSITE" id="PS51078">
    <property type="entry name" value="ICLR_ED"/>
    <property type="match status" value="1"/>
</dbReference>
<keyword evidence="3" id="KW-0804">Transcription</keyword>
<dbReference type="AlphaFoldDB" id="A0A9X2BXL8"/>
<organism evidence="7 8">
    <name type="scientific">Roseomonas acroporae</name>
    <dbReference type="NCBI Taxonomy" id="2937791"/>
    <lineage>
        <taxon>Bacteria</taxon>
        <taxon>Pseudomonadati</taxon>
        <taxon>Pseudomonadota</taxon>
        <taxon>Alphaproteobacteria</taxon>
        <taxon>Acetobacterales</taxon>
        <taxon>Roseomonadaceae</taxon>
        <taxon>Roseomonas</taxon>
    </lineage>
</organism>